<organism evidence="2 3">
    <name type="scientific">Aspergillus neoniger (strain CBS 115656)</name>
    <dbReference type="NCBI Taxonomy" id="1448310"/>
    <lineage>
        <taxon>Eukaryota</taxon>
        <taxon>Fungi</taxon>
        <taxon>Dikarya</taxon>
        <taxon>Ascomycota</taxon>
        <taxon>Pezizomycotina</taxon>
        <taxon>Eurotiomycetes</taxon>
        <taxon>Eurotiomycetidae</taxon>
        <taxon>Eurotiales</taxon>
        <taxon>Aspergillaceae</taxon>
        <taxon>Aspergillus</taxon>
        <taxon>Aspergillus subgen. Circumdati</taxon>
    </lineage>
</organism>
<accession>A0A318Z1A0</accession>
<dbReference type="GeneID" id="37129576"/>
<evidence type="ECO:0000313" key="3">
    <source>
        <dbReference type="Proteomes" id="UP000247647"/>
    </source>
</evidence>
<dbReference type="OrthoDB" id="10529218at2759"/>
<dbReference type="AlphaFoldDB" id="A0A318Z1A0"/>
<evidence type="ECO:0000256" key="1">
    <source>
        <dbReference type="SAM" id="MobiDB-lite"/>
    </source>
</evidence>
<name>A0A318Z1A0_ASPNB</name>
<proteinExistence type="predicted"/>
<dbReference type="EMBL" id="KZ821449">
    <property type="protein sequence ID" value="PYH37630.1"/>
    <property type="molecule type" value="Genomic_DNA"/>
</dbReference>
<feature type="compositionally biased region" description="Basic and acidic residues" evidence="1">
    <location>
        <begin position="1"/>
        <end position="17"/>
    </location>
</feature>
<sequence>MIEAPRKEELQAAHQTDEQSGYRGYDSDHYVYYGQKGDGKSLRRAFEAASLEDSIRAAALPKAGPMQELAEALIPDPEEFPS</sequence>
<gene>
    <name evidence="2" type="ORF">BO87DRAFT_422506</name>
</gene>
<protein>
    <submittedName>
        <fullName evidence="2">Uncharacterized protein</fullName>
    </submittedName>
</protein>
<dbReference type="RefSeq" id="XP_025483108.1">
    <property type="nucleotide sequence ID" value="XM_025627120.1"/>
</dbReference>
<feature type="region of interest" description="Disordered" evidence="1">
    <location>
        <begin position="1"/>
        <end position="27"/>
    </location>
</feature>
<reference evidence="2" key="1">
    <citation type="submission" date="2016-12" db="EMBL/GenBank/DDBJ databases">
        <title>The genomes of Aspergillus section Nigri reveals drivers in fungal speciation.</title>
        <authorList>
            <consortium name="DOE Joint Genome Institute"/>
            <person name="Vesth T.C."/>
            <person name="Nybo J."/>
            <person name="Theobald S."/>
            <person name="Brandl J."/>
            <person name="Frisvad J.C."/>
            <person name="Nielsen K.F."/>
            <person name="Lyhne E.K."/>
            <person name="Kogle M.E."/>
            <person name="Kuo A."/>
            <person name="Riley R."/>
            <person name="Clum A."/>
            <person name="Nolan M."/>
            <person name="Lipzen A."/>
            <person name="Salamov A."/>
            <person name="Henrissat B."/>
            <person name="Wiebenga A."/>
            <person name="De Vries R.P."/>
            <person name="Grigoriev I.V."/>
            <person name="Mortensen U.H."/>
            <person name="Andersen M.R."/>
            <person name="Baker S.E."/>
        </authorList>
    </citation>
    <scope>NUCLEOTIDE SEQUENCE [LARGE SCALE GENOMIC DNA]</scope>
    <source>
        <strain evidence="2">CBS 115656</strain>
    </source>
</reference>
<keyword evidence="3" id="KW-1185">Reference proteome</keyword>
<evidence type="ECO:0000313" key="2">
    <source>
        <dbReference type="EMBL" id="PYH37630.1"/>
    </source>
</evidence>
<dbReference type="Proteomes" id="UP000247647">
    <property type="component" value="Unassembled WGS sequence"/>
</dbReference>